<proteinExistence type="predicted"/>
<dbReference type="GO" id="GO:0003677">
    <property type="term" value="F:DNA binding"/>
    <property type="evidence" value="ECO:0007669"/>
    <property type="project" value="UniProtKB-KW"/>
</dbReference>
<protein>
    <submittedName>
        <fullName evidence="4">Transposase</fullName>
    </submittedName>
</protein>
<dbReference type="EMBL" id="CP084167">
    <property type="protein sequence ID" value="UJG44777.1"/>
    <property type="molecule type" value="Genomic_DNA"/>
</dbReference>
<gene>
    <name evidence="4" type="ORF">K9W46_06235</name>
</gene>
<keyword evidence="1" id="KW-0238">DNA-binding</keyword>
<dbReference type="InterPro" id="IPR010095">
    <property type="entry name" value="Cas12f1-like_TNB"/>
</dbReference>
<name>A0A9Y1BTM9_9ARCH</name>
<evidence type="ECO:0000256" key="1">
    <source>
        <dbReference type="ARBA" id="ARBA00023125"/>
    </source>
</evidence>
<organism evidence="4">
    <name type="scientific">Candidatus Heimdallarchaeum endolithica</name>
    <dbReference type="NCBI Taxonomy" id="2876572"/>
    <lineage>
        <taxon>Archaea</taxon>
        <taxon>Promethearchaeati</taxon>
        <taxon>Candidatus Heimdallarchaeota</taxon>
        <taxon>Candidatus Heimdallarchaeia (ex Rinke et al. 2021) (nom. nud.)</taxon>
        <taxon>Candidatus Heimdallarchaeales</taxon>
        <taxon>Candidatus Heimdallarchaeaceae</taxon>
        <taxon>Candidatus Heimdallarchaeum</taxon>
    </lineage>
</organism>
<reference evidence="4" key="1">
    <citation type="journal article" date="2022" name="Nat. Microbiol.">
        <title>Unique mobile elements and scalable gene flow at the prokaryote-eukaryote boundary revealed by circularized Asgard archaea genomes.</title>
        <authorList>
            <person name="Wu F."/>
            <person name="Speth D.R."/>
            <person name="Philosof A."/>
            <person name="Cremiere A."/>
            <person name="Narayanan A."/>
            <person name="Barco R.A."/>
            <person name="Connon S.A."/>
            <person name="Amend J.P."/>
            <person name="Antoshechkin I.A."/>
            <person name="Orphan V.J."/>
        </authorList>
    </citation>
    <scope>NUCLEOTIDE SEQUENCE</scope>
    <source>
        <strain evidence="4">PR6</strain>
    </source>
</reference>
<dbReference type="Proteomes" id="UP001200513">
    <property type="component" value="Chromosome"/>
</dbReference>
<evidence type="ECO:0000256" key="2">
    <source>
        <dbReference type="SAM" id="Coils"/>
    </source>
</evidence>
<dbReference type="AlphaFoldDB" id="A0A9Y1BTM9"/>
<feature type="domain" description="Cas12f1-like TNB" evidence="3">
    <location>
        <begin position="392"/>
        <end position="459"/>
    </location>
</feature>
<keyword evidence="2" id="KW-0175">Coiled coil</keyword>
<sequence>MRTLRVRVKTEKLTKFKKDRMRKITGRDTRIIEEYVKIIRKEEEKVIRKISKQGEIRLKVHKGKLDELTLTTTKKTNKKKRTVVPYDLKKKFPNCSHDEFQECRDVAVQLYEQGYNKKKNRKRKKGYILPPVKRTRKQLINKNRFIIEHLPKGKNTLSRCWVGIRDSLDTQKRKKRTHRRLWIPLEMSEYHQKEIRKGQVKSLELKYNSQKNSWWVNFQITIIPQADLYKKKKVDPSLLPPAVLGIDLGEKIPGAGVLLTSTGKISPNHIFFWKMKEWKKRKYIYQQKIRRLQRKLAKKKNTCKDKRSNKGYQTLKKLRKRYQTLSHAYLYAFINELWKDIVELTQDYNLVVVVGYPKGVHSKLRKKVMNQDYRPQNSSTRFTRKKVHPWNYYQIVTLLRRMCLLNGLEPERILTLQEYLTSSLCSKCGRKTIRPVRGLVYCSHCHYTLHSDLTCAINIGKLFLRFLFRPRASTLVDYLTGQHFSLTFYTSFRGLNQWLK</sequence>
<evidence type="ECO:0000313" key="4">
    <source>
        <dbReference type="EMBL" id="UJG44777.1"/>
    </source>
</evidence>
<evidence type="ECO:0000259" key="3">
    <source>
        <dbReference type="Pfam" id="PF07282"/>
    </source>
</evidence>
<accession>A0A9Y1BTM9</accession>
<feature type="coiled-coil region" evidence="2">
    <location>
        <begin position="275"/>
        <end position="309"/>
    </location>
</feature>
<dbReference type="Pfam" id="PF07282">
    <property type="entry name" value="Cas12f1-like_TNB"/>
    <property type="match status" value="1"/>
</dbReference>